<keyword evidence="2" id="KW-0472">Membrane</keyword>
<dbReference type="PANTHER" id="PTHR41259">
    <property type="entry name" value="DOUBLE-STRAND BREAK REPAIR RAD50 ATPASE, PUTATIVE-RELATED"/>
    <property type="match status" value="1"/>
</dbReference>
<dbReference type="EMBL" id="FQZR01000010">
    <property type="protein sequence ID" value="SHJ70467.1"/>
    <property type="molecule type" value="Genomic_DNA"/>
</dbReference>
<keyword evidence="1" id="KW-0175">Coiled coil</keyword>
<dbReference type="Pfam" id="PF13514">
    <property type="entry name" value="AAA_27"/>
    <property type="match status" value="1"/>
</dbReference>
<keyword evidence="2" id="KW-0812">Transmembrane</keyword>
<dbReference type="InterPro" id="IPR038734">
    <property type="entry name" value="YhaN_AAA"/>
</dbReference>
<dbReference type="SUPFAM" id="SSF52540">
    <property type="entry name" value="P-loop containing nucleoside triphosphate hydrolases"/>
    <property type="match status" value="1"/>
</dbReference>
<reference evidence="4 5" key="1">
    <citation type="submission" date="2016-11" db="EMBL/GenBank/DDBJ databases">
        <authorList>
            <person name="Varghese N."/>
            <person name="Submissions S."/>
        </authorList>
    </citation>
    <scope>NUCLEOTIDE SEQUENCE [LARGE SCALE GENOMIC DNA]</scope>
    <source>
        <strain evidence="4 5">DSM 17919</strain>
    </source>
</reference>
<feature type="transmembrane region" description="Helical" evidence="2">
    <location>
        <begin position="471"/>
        <end position="494"/>
    </location>
</feature>
<evidence type="ECO:0000313" key="5">
    <source>
        <dbReference type="Proteomes" id="UP000184001"/>
    </source>
</evidence>
<evidence type="ECO:0000259" key="3">
    <source>
        <dbReference type="Pfam" id="PF13514"/>
    </source>
</evidence>
<comment type="caution">
    <text evidence="4">The sequence shown here is derived from an EMBL/GenBank/DDBJ whole genome shotgun (WGS) entry which is preliminary data.</text>
</comment>
<proteinExistence type="predicted"/>
<accession>A0A8G2CC23</accession>
<evidence type="ECO:0000256" key="2">
    <source>
        <dbReference type="SAM" id="Phobius"/>
    </source>
</evidence>
<protein>
    <submittedName>
        <fullName evidence="4">Uncharacterized protein YhaN</fullName>
    </submittedName>
</protein>
<dbReference type="PANTHER" id="PTHR41259:SF1">
    <property type="entry name" value="DOUBLE-STRAND BREAK REPAIR RAD50 ATPASE, PUTATIVE-RELATED"/>
    <property type="match status" value="1"/>
</dbReference>
<dbReference type="Proteomes" id="UP000184001">
    <property type="component" value="Unassembled WGS sequence"/>
</dbReference>
<feature type="transmembrane region" description="Helical" evidence="2">
    <location>
        <begin position="500"/>
        <end position="520"/>
    </location>
</feature>
<dbReference type="RefSeq" id="WP_020001115.1">
    <property type="nucleotide sequence ID" value="NZ_CP192219.1"/>
</dbReference>
<organism evidence="4 5">
    <name type="scientific">Halodesulfovibrio aestuarii</name>
    <dbReference type="NCBI Taxonomy" id="126333"/>
    <lineage>
        <taxon>Bacteria</taxon>
        <taxon>Pseudomonadati</taxon>
        <taxon>Thermodesulfobacteriota</taxon>
        <taxon>Desulfovibrionia</taxon>
        <taxon>Desulfovibrionales</taxon>
        <taxon>Desulfovibrionaceae</taxon>
        <taxon>Halodesulfovibrio</taxon>
    </lineage>
</organism>
<dbReference type="Gene3D" id="3.40.50.300">
    <property type="entry name" value="P-loop containing nucleotide triphosphate hydrolases"/>
    <property type="match status" value="2"/>
</dbReference>
<feature type="coiled-coil region" evidence="1">
    <location>
        <begin position="806"/>
        <end position="840"/>
    </location>
</feature>
<dbReference type="AlphaFoldDB" id="A0A8G2CC23"/>
<feature type="domain" description="YhaN AAA" evidence="3">
    <location>
        <begin position="1"/>
        <end position="198"/>
    </location>
</feature>
<evidence type="ECO:0000256" key="1">
    <source>
        <dbReference type="SAM" id="Coils"/>
    </source>
</evidence>
<name>A0A8G2CC23_9BACT</name>
<feature type="coiled-coil region" evidence="1">
    <location>
        <begin position="330"/>
        <end position="357"/>
    </location>
</feature>
<evidence type="ECO:0000313" key="4">
    <source>
        <dbReference type="EMBL" id="SHJ70467.1"/>
    </source>
</evidence>
<dbReference type="InterPro" id="IPR027417">
    <property type="entry name" value="P-loop_NTPase"/>
</dbReference>
<gene>
    <name evidence="4" type="ORF">SAMN05660830_03044</name>
</gene>
<sequence length="1026" mass="113809">MRITDLYINGFGVFAEQKLSGFSSGVNVFLGNNEAGKSTCLSFLRYMLFGLPRKGKNISHYEPLRGGKHAGVLGLATQKFGALRLERSFKPKRVAITGGNGGQMDESALQALLGNVSRDLYTNVYGFSLTELQSKEALTGDAVRNALYGTVHGGGASYTDVMKHLSTKREALFKKGGKVLPLNKHIKDLEQLRKDMNACDDSVAAYLAVSQKISELEDELAERTVALRKLGIEAGTVNADIRLWGIFTEYKEKKAALEAVQPLVVFPQDGLLRFDSHNSSAQEKREQLAKVKAGIETTQREIEAKQTLVNSELIMQQDVVRALSEEKAVMVGKQNELEQLGLEQKALQRDLAETFEQLGADWNAERVSAFDLSDNTRREVAQFEEQTGAAKQAVTLAQNETVRLAGVLEDARRNLEQYKYEFENNVDVRRFSALKGELNSVSGDLQQSKDVLRAVRSRLPKVLASENASTITPLMVTAAFGVVGAGIVALPSFIPVSPYILYSGIAVIVLAIAGGVLTTMQRSKKISAQQHDVLELMSSAPLLFPQPEVTEECLLQAEDLFEDMQRGIMVCEALQEKLHLAQKQHDEAQKLFEKGSCNEQDAADILTRVNSKVKQWLTERGLSSGLRVQHIPETLQLIKDAKSNISQLSDLEARKTFVQGALEAFAKQQDALCAAACIEPEYAFDRTIKRSVTQDKLLRILTESQSAQIEILGLSDALRKDMESAKVLRDSVVKHEEEIHALFTAANAIDEESFRTKHAIYMQQQELLSAFNALNASLVAASDDGDISQLAARIGQQSEQELAIKASELAATIEVREKELEELRQELIQAKVEQEKLTSTEELAYKRNQSEALKEEANGLAKEWARYRIAEHLLSRARERFEREQQPEVVKQAGIFFKTITKGAYSGVFKPLGEEDIFALAEDGTRRKPEELSRGTVEQLYLSLRLGHILSHSNQNEPLPVIMDDIMVNFDPIRAASTAETITELATHNQVFLFTCHPQTVEIMRNHAQDVGVYTVVNGLLDVETG</sequence>
<keyword evidence="2" id="KW-1133">Transmembrane helix</keyword>